<comment type="caution">
    <text evidence="2">The sequence shown here is derived from an EMBL/GenBank/DDBJ whole genome shotgun (WGS) entry which is preliminary data.</text>
</comment>
<dbReference type="InterPro" id="IPR038070">
    <property type="entry name" value="Rv2632c-like_sf"/>
</dbReference>
<evidence type="ECO:0008006" key="4">
    <source>
        <dbReference type="Google" id="ProtNLM"/>
    </source>
</evidence>
<dbReference type="AlphaFoldDB" id="A0AAE3ZCD5"/>
<dbReference type="RefSeq" id="WP_310269811.1">
    <property type="nucleotide sequence ID" value="NZ_JAVDXW010000001.1"/>
</dbReference>
<organism evidence="2 3">
    <name type="scientific">Haloactinomyces albus</name>
    <dbReference type="NCBI Taxonomy" id="1352928"/>
    <lineage>
        <taxon>Bacteria</taxon>
        <taxon>Bacillati</taxon>
        <taxon>Actinomycetota</taxon>
        <taxon>Actinomycetes</taxon>
        <taxon>Actinopolysporales</taxon>
        <taxon>Actinopolysporaceae</taxon>
        <taxon>Haloactinomyces</taxon>
    </lineage>
</organism>
<dbReference type="SUPFAM" id="SSF143212">
    <property type="entry name" value="Rv2632c-like"/>
    <property type="match status" value="1"/>
</dbReference>
<keyword evidence="3" id="KW-1185">Reference proteome</keyword>
<proteinExistence type="predicted"/>
<name>A0AAE3ZCD5_9ACTN</name>
<dbReference type="EMBL" id="JAVDXW010000001">
    <property type="protein sequence ID" value="MDR7300667.1"/>
    <property type="molecule type" value="Genomic_DNA"/>
</dbReference>
<reference evidence="2" key="1">
    <citation type="submission" date="2023-07" db="EMBL/GenBank/DDBJ databases">
        <title>Sequencing the genomes of 1000 actinobacteria strains.</title>
        <authorList>
            <person name="Klenk H.-P."/>
        </authorList>
    </citation>
    <scope>NUCLEOTIDE SEQUENCE</scope>
    <source>
        <strain evidence="2">DSM 45977</strain>
    </source>
</reference>
<protein>
    <recommendedName>
        <fullName evidence="4">DUF1876 domain-containing protein</fullName>
    </recommendedName>
</protein>
<dbReference type="Pfam" id="PF08962">
    <property type="entry name" value="Rv2632c-like"/>
    <property type="match status" value="1"/>
</dbReference>
<feature type="region of interest" description="Disordered" evidence="1">
    <location>
        <begin position="28"/>
        <end position="52"/>
    </location>
</feature>
<accession>A0AAE3ZCD5</accession>
<evidence type="ECO:0000313" key="2">
    <source>
        <dbReference type="EMBL" id="MDR7300667.1"/>
    </source>
</evidence>
<evidence type="ECO:0000313" key="3">
    <source>
        <dbReference type="Proteomes" id="UP001180845"/>
    </source>
</evidence>
<gene>
    <name evidence="2" type="ORF">JOF55_000848</name>
</gene>
<dbReference type="Proteomes" id="UP001180845">
    <property type="component" value="Unassembled WGS sequence"/>
</dbReference>
<sequence>MNQPRMHDTRTLTLNMEVVESEMKTTADATMATGSGRIVHGHGTARRHPDDPDIPQIGDEIAAARALSELSHKLLDTAAQEIGERQHSRVHLPG</sequence>
<dbReference type="Gene3D" id="3.30.160.240">
    <property type="entry name" value="Rv1738"/>
    <property type="match status" value="1"/>
</dbReference>
<evidence type="ECO:0000256" key="1">
    <source>
        <dbReference type="SAM" id="MobiDB-lite"/>
    </source>
</evidence>
<dbReference type="InterPro" id="IPR015057">
    <property type="entry name" value="Rv2632c-like"/>
</dbReference>